<organism evidence="1">
    <name type="scientific">marine sediment metagenome</name>
    <dbReference type="NCBI Taxonomy" id="412755"/>
    <lineage>
        <taxon>unclassified sequences</taxon>
        <taxon>metagenomes</taxon>
        <taxon>ecological metagenomes</taxon>
    </lineage>
</organism>
<gene>
    <name evidence="1" type="ORF">LCGC14_2692090</name>
</gene>
<accession>A0A0F8ZI88</accession>
<proteinExistence type="predicted"/>
<dbReference type="AlphaFoldDB" id="A0A0F8ZI88"/>
<protein>
    <submittedName>
        <fullName evidence="1">Uncharacterized protein</fullName>
    </submittedName>
</protein>
<sequence length="92" mass="10517">MTSGALSRPWRLGLGDASYLLPDEKELYTLLRQRVSYINRQGHSEAVLGGRVLLERLVAARRARTLRNALESHHQLIALSSCDEECRWQRSN</sequence>
<name>A0A0F8ZI88_9ZZZZ</name>
<reference evidence="1" key="1">
    <citation type="journal article" date="2015" name="Nature">
        <title>Complex archaea that bridge the gap between prokaryotes and eukaryotes.</title>
        <authorList>
            <person name="Spang A."/>
            <person name="Saw J.H."/>
            <person name="Jorgensen S.L."/>
            <person name="Zaremba-Niedzwiedzka K."/>
            <person name="Martijn J."/>
            <person name="Lind A.E."/>
            <person name="van Eijk R."/>
            <person name="Schleper C."/>
            <person name="Guy L."/>
            <person name="Ettema T.J."/>
        </authorList>
    </citation>
    <scope>NUCLEOTIDE SEQUENCE</scope>
</reference>
<dbReference type="EMBL" id="LAZR01047739">
    <property type="protein sequence ID" value="KKK93517.1"/>
    <property type="molecule type" value="Genomic_DNA"/>
</dbReference>
<comment type="caution">
    <text evidence="1">The sequence shown here is derived from an EMBL/GenBank/DDBJ whole genome shotgun (WGS) entry which is preliminary data.</text>
</comment>
<evidence type="ECO:0000313" key="1">
    <source>
        <dbReference type="EMBL" id="KKK93517.1"/>
    </source>
</evidence>